<dbReference type="InterPro" id="IPR006553">
    <property type="entry name" value="Leu-rich_rpt_Cys-con_subtyp"/>
</dbReference>
<dbReference type="EMBL" id="MCFE01000496">
    <property type="protein sequence ID" value="ORX88809.1"/>
    <property type="molecule type" value="Genomic_DNA"/>
</dbReference>
<evidence type="ECO:0000259" key="2">
    <source>
        <dbReference type="Pfam" id="PF25372"/>
    </source>
</evidence>
<sequence>MSRGVRGPRSALTSFLEEKGITARHRRRQREALEAQIEQQAGTSASASSSSANVPVEIAEEEVEEETPEAETITMEVEEATSRRRSSGKKKAPEDDDDDDFLADIKSPSRNRAYSSGNGIEFCGQCRCRFMTNSSTKVTRAGKLCPACAEGKKTPKNAKPRKRKRANKLGKGTVFWDEDGVVPTLQDICIKIIGRYIDDVETLGDIGDYNMDKIAQIISKHRQLNNHTLKLFLDPIHQELSLYDCTKLDQTGLSGIAHFCPNLVSLSLNYCGRMNDDILKLYTTRFTQLKSLSLGGAFLITDQGFIAMLEALGPQLEKFCVEHTAKLSIQTVEVLSEKCPELREVRLVRCGKMDDLSLKPLEKLTKLEILDISYPGTSPTDDTLISILNHVGSNLTYLGVSDCQLLTDRFLLDGVRPCCPRLRELHIAGCSGISNSGVKELFTDWTLNEGFTGINLARCTTLDDEVLDAVIGHSKSALQYLNLNGLDELSEEGLTRFASAKCENLQELDLSWCRAVNDDIIGAFGQNCPALQSLKVWGCHRVTECALLPKQVKIIGRECDTL</sequence>
<reference evidence="3 4" key="1">
    <citation type="submission" date="2016-07" db="EMBL/GenBank/DDBJ databases">
        <title>Pervasive Adenine N6-methylation of Active Genes in Fungi.</title>
        <authorList>
            <consortium name="DOE Joint Genome Institute"/>
            <person name="Mondo S.J."/>
            <person name="Dannebaum R.O."/>
            <person name="Kuo R.C."/>
            <person name="Labutti K."/>
            <person name="Haridas S."/>
            <person name="Kuo A."/>
            <person name="Salamov A."/>
            <person name="Ahrendt S.R."/>
            <person name="Lipzen A."/>
            <person name="Sullivan W."/>
            <person name="Andreopoulos W.B."/>
            <person name="Clum A."/>
            <person name="Lindquist E."/>
            <person name="Daum C."/>
            <person name="Ramamoorthy G.K."/>
            <person name="Gryganskyi A."/>
            <person name="Culley D."/>
            <person name="Magnuson J.K."/>
            <person name="James T.Y."/>
            <person name="O'Malley M.A."/>
            <person name="Stajich J.E."/>
            <person name="Spatafora J.W."/>
            <person name="Visel A."/>
            <person name="Grigoriev I.V."/>
        </authorList>
    </citation>
    <scope>NUCLEOTIDE SEQUENCE [LARGE SCALE GENOMIC DNA]</scope>
    <source>
        <strain evidence="3 4">CBS 931.73</strain>
    </source>
</reference>
<keyword evidence="4" id="KW-1185">Reference proteome</keyword>
<gene>
    <name evidence="3" type="ORF">K493DRAFT_359035</name>
</gene>
<dbReference type="SUPFAM" id="SSF52047">
    <property type="entry name" value="RNI-like"/>
    <property type="match status" value="1"/>
</dbReference>
<feature type="region of interest" description="Disordered" evidence="1">
    <location>
        <begin position="1"/>
        <end position="112"/>
    </location>
</feature>
<evidence type="ECO:0000313" key="4">
    <source>
        <dbReference type="Proteomes" id="UP000193498"/>
    </source>
</evidence>
<dbReference type="STRING" id="1314790.A0A1Y1XSS3"/>
<dbReference type="InterPro" id="IPR032675">
    <property type="entry name" value="LRR_dom_sf"/>
</dbReference>
<dbReference type="Pfam" id="PF25372">
    <property type="entry name" value="DUF7885"/>
    <property type="match status" value="1"/>
</dbReference>
<feature type="compositionally biased region" description="Acidic residues" evidence="1">
    <location>
        <begin position="58"/>
        <end position="69"/>
    </location>
</feature>
<dbReference type="GO" id="GO:0019005">
    <property type="term" value="C:SCF ubiquitin ligase complex"/>
    <property type="evidence" value="ECO:0007669"/>
    <property type="project" value="TreeGrafter"/>
</dbReference>
<name>A0A1Y1XSS3_9FUNG</name>
<dbReference type="PANTHER" id="PTHR13318">
    <property type="entry name" value="PARTNER OF PAIRED, ISOFORM B-RELATED"/>
    <property type="match status" value="1"/>
</dbReference>
<dbReference type="OrthoDB" id="421226at2759"/>
<dbReference type="Gene3D" id="3.80.10.10">
    <property type="entry name" value="Ribonuclease Inhibitor"/>
    <property type="match status" value="2"/>
</dbReference>
<feature type="domain" description="F-box/LRR-repeat protein 15-like leucin rich repeat" evidence="2">
    <location>
        <begin position="250"/>
        <end position="534"/>
    </location>
</feature>
<dbReference type="Proteomes" id="UP000193498">
    <property type="component" value="Unassembled WGS sequence"/>
</dbReference>
<accession>A0A1Y1XSS3</accession>
<dbReference type="AlphaFoldDB" id="A0A1Y1XSS3"/>
<dbReference type="SMART" id="SM00367">
    <property type="entry name" value="LRR_CC"/>
    <property type="match status" value="8"/>
</dbReference>
<organism evidence="3 4">
    <name type="scientific">Basidiobolus meristosporus CBS 931.73</name>
    <dbReference type="NCBI Taxonomy" id="1314790"/>
    <lineage>
        <taxon>Eukaryota</taxon>
        <taxon>Fungi</taxon>
        <taxon>Fungi incertae sedis</taxon>
        <taxon>Zoopagomycota</taxon>
        <taxon>Entomophthoromycotina</taxon>
        <taxon>Basidiobolomycetes</taxon>
        <taxon>Basidiobolales</taxon>
        <taxon>Basidiobolaceae</taxon>
        <taxon>Basidiobolus</taxon>
    </lineage>
</organism>
<dbReference type="FunCoup" id="A0A1Y1XSS3">
    <property type="interactions" value="369"/>
</dbReference>
<dbReference type="GO" id="GO:0031146">
    <property type="term" value="P:SCF-dependent proteasomal ubiquitin-dependent protein catabolic process"/>
    <property type="evidence" value="ECO:0007669"/>
    <property type="project" value="TreeGrafter"/>
</dbReference>
<evidence type="ECO:0000256" key="1">
    <source>
        <dbReference type="SAM" id="MobiDB-lite"/>
    </source>
</evidence>
<protein>
    <submittedName>
        <fullName evidence="3">RNI-like protein</fullName>
    </submittedName>
</protein>
<comment type="caution">
    <text evidence="3">The sequence shown here is derived from an EMBL/GenBank/DDBJ whole genome shotgun (WGS) entry which is preliminary data.</text>
</comment>
<evidence type="ECO:0000313" key="3">
    <source>
        <dbReference type="EMBL" id="ORX88809.1"/>
    </source>
</evidence>
<feature type="compositionally biased region" description="Low complexity" evidence="1">
    <location>
        <begin position="44"/>
        <end position="57"/>
    </location>
</feature>
<dbReference type="PANTHER" id="PTHR13318:SF95">
    <property type="entry name" value="F-BOX PROTEIN YLR352W"/>
    <property type="match status" value="1"/>
</dbReference>
<dbReference type="InterPro" id="IPR057207">
    <property type="entry name" value="FBXL15_LRR"/>
</dbReference>
<dbReference type="InParanoid" id="A0A1Y1XSS3"/>
<proteinExistence type="predicted"/>